<keyword evidence="3" id="KW-1185">Reference proteome</keyword>
<protein>
    <submittedName>
        <fullName evidence="2">Uncharacterized protein</fullName>
    </submittedName>
</protein>
<gene>
    <name evidence="2" type="ORF">HaLaN_10496</name>
</gene>
<proteinExistence type="predicted"/>
<feature type="compositionally biased region" description="Low complexity" evidence="1">
    <location>
        <begin position="176"/>
        <end position="188"/>
    </location>
</feature>
<feature type="region of interest" description="Disordered" evidence="1">
    <location>
        <begin position="158"/>
        <end position="190"/>
    </location>
</feature>
<organism evidence="2 3">
    <name type="scientific">Haematococcus lacustris</name>
    <name type="common">Green alga</name>
    <name type="synonym">Haematococcus pluvialis</name>
    <dbReference type="NCBI Taxonomy" id="44745"/>
    <lineage>
        <taxon>Eukaryota</taxon>
        <taxon>Viridiplantae</taxon>
        <taxon>Chlorophyta</taxon>
        <taxon>core chlorophytes</taxon>
        <taxon>Chlorophyceae</taxon>
        <taxon>CS clade</taxon>
        <taxon>Chlamydomonadales</taxon>
        <taxon>Haematococcaceae</taxon>
        <taxon>Haematococcus</taxon>
    </lineage>
</organism>
<dbReference type="AlphaFoldDB" id="A0A699YXQ8"/>
<dbReference type="EMBL" id="BLLF01000726">
    <property type="protein sequence ID" value="GFH14440.1"/>
    <property type="molecule type" value="Genomic_DNA"/>
</dbReference>
<dbReference type="Proteomes" id="UP000485058">
    <property type="component" value="Unassembled WGS sequence"/>
</dbReference>
<reference evidence="2 3" key="1">
    <citation type="submission" date="2020-02" db="EMBL/GenBank/DDBJ databases">
        <title>Draft genome sequence of Haematococcus lacustris strain NIES-144.</title>
        <authorList>
            <person name="Morimoto D."/>
            <person name="Nakagawa S."/>
            <person name="Yoshida T."/>
            <person name="Sawayama S."/>
        </authorList>
    </citation>
    <scope>NUCLEOTIDE SEQUENCE [LARGE SCALE GENOMIC DNA]</scope>
    <source>
        <strain evidence="2 3">NIES-144</strain>
    </source>
</reference>
<evidence type="ECO:0000256" key="1">
    <source>
        <dbReference type="SAM" id="MobiDB-lite"/>
    </source>
</evidence>
<evidence type="ECO:0000313" key="2">
    <source>
        <dbReference type="EMBL" id="GFH14440.1"/>
    </source>
</evidence>
<comment type="caution">
    <text evidence="2">The sequence shown here is derived from an EMBL/GenBank/DDBJ whole genome shotgun (WGS) entry which is preliminary data.</text>
</comment>
<evidence type="ECO:0000313" key="3">
    <source>
        <dbReference type="Proteomes" id="UP000485058"/>
    </source>
</evidence>
<feature type="region of interest" description="Disordered" evidence="1">
    <location>
        <begin position="1"/>
        <end position="24"/>
    </location>
</feature>
<name>A0A699YXQ8_HAELA</name>
<sequence length="250" mass="25658">MQAASQGKKVHKGKQAGAGVSRPGIKAEREAAAVAEHQRLRLAAAVKRAAAVVPIMIAHGAEYLVTVHQLVHLLRLLPQLAMRQTVLMAALPALADPGNTLLAVLDLDCPVPLALLPSEQESFNAASAAATASAAADASHAEQPWLSMLAAATASPDGWSPHAGRPAVGPSPDKVASAGPDGAGDASSPAPPPLDIPSCLLRQVVPCIGWRAVPAYWGCVALLDQELEFNVNRVDELSVAAGLLRFGGSS</sequence>
<accession>A0A699YXQ8</accession>
<feature type="non-terminal residue" evidence="2">
    <location>
        <position position="1"/>
    </location>
</feature>